<dbReference type="Gene3D" id="3.90.1720.10">
    <property type="entry name" value="endopeptidase domain like (from Nostoc punctiforme)"/>
    <property type="match status" value="1"/>
</dbReference>
<dbReference type="SUPFAM" id="SSF54001">
    <property type="entry name" value="Cysteine proteinases"/>
    <property type="match status" value="1"/>
</dbReference>
<gene>
    <name evidence="1" type="ORF">MM171A00126_0074</name>
    <name evidence="2" type="ORF">MM171B00120_0054</name>
</gene>
<dbReference type="EMBL" id="MT143895">
    <property type="protein sequence ID" value="QJB05158.1"/>
    <property type="molecule type" value="Genomic_DNA"/>
</dbReference>
<name>A0A6M3MD49_9ZZZZ</name>
<dbReference type="AlphaFoldDB" id="A0A6M3MD49"/>
<proteinExistence type="predicted"/>
<dbReference type="InterPro" id="IPR038765">
    <property type="entry name" value="Papain-like_cys_pep_sf"/>
</dbReference>
<evidence type="ECO:0000313" key="1">
    <source>
        <dbReference type="EMBL" id="QJB01234.1"/>
    </source>
</evidence>
<reference evidence="2" key="1">
    <citation type="submission" date="2020-03" db="EMBL/GenBank/DDBJ databases">
        <title>The deep terrestrial virosphere.</title>
        <authorList>
            <person name="Holmfeldt K."/>
            <person name="Nilsson E."/>
            <person name="Simone D."/>
            <person name="Lopez-Fernandez M."/>
            <person name="Wu X."/>
            <person name="de Brujin I."/>
            <person name="Lundin D."/>
            <person name="Andersson A."/>
            <person name="Bertilsson S."/>
            <person name="Dopson M."/>
        </authorList>
    </citation>
    <scope>NUCLEOTIDE SEQUENCE</scope>
    <source>
        <strain evidence="1">MM171A00126</strain>
        <strain evidence="2">MM171B00120</strain>
    </source>
</reference>
<sequence>MIDHEKYRAGRYSEGGRVWPEVDCYGIVLEVRRDMGLADWPEWVSARQGDGSMVEVAGKWFPTLTPCDPEPGALIACYQGSLLRHVAVVVLDGKELEALEINPRHGVTRLPLSRLKRRFVRVEYFK</sequence>
<evidence type="ECO:0000313" key="2">
    <source>
        <dbReference type="EMBL" id="QJB05158.1"/>
    </source>
</evidence>
<accession>A0A6M3MD49</accession>
<protein>
    <recommendedName>
        <fullName evidence="3">Nitrite transporter</fullName>
    </recommendedName>
</protein>
<dbReference type="EMBL" id="MT143706">
    <property type="protein sequence ID" value="QJB01234.1"/>
    <property type="molecule type" value="Genomic_DNA"/>
</dbReference>
<evidence type="ECO:0008006" key="3">
    <source>
        <dbReference type="Google" id="ProtNLM"/>
    </source>
</evidence>
<organism evidence="2">
    <name type="scientific">viral metagenome</name>
    <dbReference type="NCBI Taxonomy" id="1070528"/>
    <lineage>
        <taxon>unclassified sequences</taxon>
        <taxon>metagenomes</taxon>
        <taxon>organismal metagenomes</taxon>
    </lineage>
</organism>